<protein>
    <submittedName>
        <fullName evidence="2">Uncharacterized protein</fullName>
    </submittedName>
</protein>
<evidence type="ECO:0000313" key="3">
    <source>
        <dbReference type="Proteomes" id="UP000574317"/>
    </source>
</evidence>
<evidence type="ECO:0000313" key="2">
    <source>
        <dbReference type="EMBL" id="KAF5564435.1"/>
    </source>
</evidence>
<feature type="region of interest" description="Disordered" evidence="1">
    <location>
        <begin position="152"/>
        <end position="204"/>
    </location>
</feature>
<evidence type="ECO:0000256" key="1">
    <source>
        <dbReference type="SAM" id="MobiDB-lite"/>
    </source>
</evidence>
<dbReference type="AlphaFoldDB" id="A0A8H5JYU6"/>
<feature type="compositionally biased region" description="Low complexity" evidence="1">
    <location>
        <begin position="152"/>
        <end position="192"/>
    </location>
</feature>
<organism evidence="2 3">
    <name type="scientific">Fusarium napiforme</name>
    <dbReference type="NCBI Taxonomy" id="42672"/>
    <lineage>
        <taxon>Eukaryota</taxon>
        <taxon>Fungi</taxon>
        <taxon>Dikarya</taxon>
        <taxon>Ascomycota</taxon>
        <taxon>Pezizomycotina</taxon>
        <taxon>Sordariomycetes</taxon>
        <taxon>Hypocreomycetidae</taxon>
        <taxon>Hypocreales</taxon>
        <taxon>Nectriaceae</taxon>
        <taxon>Fusarium</taxon>
        <taxon>Fusarium fujikuroi species complex</taxon>
    </lineage>
</organism>
<sequence length="407" mass="44079">MSHALHAVFPLVTKAPFLPQPSNILEPRAISTELSTCGYLDGDPKKKRTADSGFNCRVDTRNGLWGFCPTTVLTASDCGLAGSCVDRHDCSDGCGMTGSKGLTTFTCGRKSFCSMALLTFGVDQTYSYIACGTKATTDHYYITPTIGITTTSESSELSTSGTSRTTSVTSSDTVSSTTDITQSVSTESISSSSEEEDPSRNSSPNLGAIIGGVIGGLVVICASPLGKNPWVFSHLSQWPDGRFLTLANCDALTPKRQSRKVAFSLRSQVILQLRLCLANIPKKKVYDVYFTARNWHHRIFATRCKATLTPNKDGNFPDPFKEGPTATHLASVLLGMNEYDETNLPKEWHTLADWYPQYATILVLTLLTLAIQDAVNSAMPIHSQAAISQSVEAFMPPTLSLLISRKF</sequence>
<keyword evidence="3" id="KW-1185">Reference proteome</keyword>
<proteinExistence type="predicted"/>
<dbReference type="Proteomes" id="UP000574317">
    <property type="component" value="Unassembled WGS sequence"/>
</dbReference>
<gene>
    <name evidence="2" type="ORF">FNAPI_2143</name>
</gene>
<comment type="caution">
    <text evidence="2">The sequence shown here is derived from an EMBL/GenBank/DDBJ whole genome shotgun (WGS) entry which is preliminary data.</text>
</comment>
<reference evidence="2 3" key="1">
    <citation type="submission" date="2020-05" db="EMBL/GenBank/DDBJ databases">
        <title>Identification and distribution of gene clusters putatively required for synthesis of sphingolipid metabolism inhibitors in phylogenetically diverse species of the filamentous fungus Fusarium.</title>
        <authorList>
            <person name="Kim H.-S."/>
            <person name="Busman M."/>
            <person name="Brown D.W."/>
            <person name="Divon H."/>
            <person name="Uhlig S."/>
            <person name="Proctor R.H."/>
        </authorList>
    </citation>
    <scope>NUCLEOTIDE SEQUENCE [LARGE SCALE GENOMIC DNA]</scope>
    <source>
        <strain evidence="2 3">NRRL 25196</strain>
    </source>
</reference>
<accession>A0A8H5JYU6</accession>
<name>A0A8H5JYU6_9HYPO</name>
<dbReference type="EMBL" id="JAAOAO010000075">
    <property type="protein sequence ID" value="KAF5564435.1"/>
    <property type="molecule type" value="Genomic_DNA"/>
</dbReference>